<protein>
    <recommendedName>
        <fullName evidence="15">Peptidoglycan-recognition protein</fullName>
    </recommendedName>
</protein>
<evidence type="ECO:0000256" key="1">
    <source>
        <dbReference type="ARBA" id="ARBA00007553"/>
    </source>
</evidence>
<dbReference type="EMBL" id="CAJNYD010001763">
    <property type="protein sequence ID" value="CAF3362974.1"/>
    <property type="molecule type" value="Genomic_DNA"/>
</dbReference>
<dbReference type="EMBL" id="CAJOBP010000264">
    <property type="protein sequence ID" value="CAF4152123.1"/>
    <property type="molecule type" value="Genomic_DNA"/>
</dbReference>
<feature type="domain" description="Peptidoglycan recognition protein family" evidence="5">
    <location>
        <begin position="25"/>
        <end position="169"/>
    </location>
</feature>
<dbReference type="EMBL" id="CAJOBR010001927">
    <property type="protein sequence ID" value="CAF4645417.1"/>
    <property type="molecule type" value="Genomic_DNA"/>
</dbReference>
<evidence type="ECO:0000313" key="12">
    <source>
        <dbReference type="EMBL" id="CAF4540143.1"/>
    </source>
</evidence>
<dbReference type="Proteomes" id="UP000663869">
    <property type="component" value="Unassembled WGS sequence"/>
</dbReference>
<name>A0A819YEU0_9BILA</name>
<dbReference type="InterPro" id="IPR036505">
    <property type="entry name" value="Amidase/PGRP_sf"/>
</dbReference>
<reference evidence="10" key="1">
    <citation type="submission" date="2021-02" db="EMBL/GenBank/DDBJ databases">
        <authorList>
            <person name="Nowell W R."/>
        </authorList>
    </citation>
    <scope>NUCLEOTIDE SEQUENCE</scope>
</reference>
<evidence type="ECO:0000313" key="7">
    <source>
        <dbReference type="EMBL" id="CAF3362974.1"/>
    </source>
</evidence>
<dbReference type="PANTHER" id="PTHR11022">
    <property type="entry name" value="PEPTIDOGLYCAN RECOGNITION PROTEIN"/>
    <property type="match status" value="1"/>
</dbReference>
<dbReference type="Proteomes" id="UP000663851">
    <property type="component" value="Unassembled WGS sequence"/>
</dbReference>
<keyword evidence="2" id="KW-0391">Immunity</keyword>
<evidence type="ECO:0000313" key="14">
    <source>
        <dbReference type="Proteomes" id="UP000663873"/>
    </source>
</evidence>
<dbReference type="EMBL" id="CAJNXB010000857">
    <property type="protein sequence ID" value="CAF3104910.1"/>
    <property type="molecule type" value="Genomic_DNA"/>
</dbReference>
<evidence type="ECO:0000259" key="4">
    <source>
        <dbReference type="SMART" id="SM00644"/>
    </source>
</evidence>
<evidence type="ECO:0000313" key="9">
    <source>
        <dbReference type="EMBL" id="CAF3680679.1"/>
    </source>
</evidence>
<sequence length="234" mass="26716">MKTIFFAYHLFYLTVVNSQSTCDDISFVDRAEWGARKPILKANLPSKSLPFYVIHHSADSSNCYDDASCTKRVQQIQYRHQYGLQWFDIGYHFLIGENGKVYEGRGWNHQAAHSRGWNNDAYGICIIGDFRKASPNEKALNALRSLVDCGVKQGYVKEDYYIITHRQTQPPGYTECPGNGTLDVVSKWPRYCSFQNSRVPLKANETQIYLALNFCEKEFSTSSLATAYLDAPSF</sequence>
<evidence type="ECO:0000259" key="5">
    <source>
        <dbReference type="SMART" id="SM00701"/>
    </source>
</evidence>
<dbReference type="SMART" id="SM00701">
    <property type="entry name" value="PGRP"/>
    <property type="match status" value="1"/>
</dbReference>
<dbReference type="Pfam" id="PF01510">
    <property type="entry name" value="Amidase_2"/>
    <property type="match status" value="1"/>
</dbReference>
<dbReference type="GO" id="GO:0002376">
    <property type="term" value="P:immune system process"/>
    <property type="evidence" value="ECO:0007669"/>
    <property type="project" value="UniProtKB-KW"/>
</dbReference>
<evidence type="ECO:0008006" key="15">
    <source>
        <dbReference type="Google" id="ProtNLM"/>
    </source>
</evidence>
<dbReference type="Proteomes" id="UP000663833">
    <property type="component" value="Unassembled WGS sequence"/>
</dbReference>
<comment type="similarity">
    <text evidence="1">Belongs to the N-acetylmuramoyl-L-alanine amidase 2 family.</text>
</comment>
<evidence type="ECO:0000313" key="10">
    <source>
        <dbReference type="EMBL" id="CAF4152123.1"/>
    </source>
</evidence>
<dbReference type="Proteomes" id="UP000663873">
    <property type="component" value="Unassembled WGS sequence"/>
</dbReference>
<feature type="domain" description="N-acetylmuramoyl-L-alanine amidase" evidence="4">
    <location>
        <begin position="39"/>
        <end position="172"/>
    </location>
</feature>
<dbReference type="CDD" id="cd06583">
    <property type="entry name" value="PGRP"/>
    <property type="match status" value="1"/>
</dbReference>
<dbReference type="InterPro" id="IPR002502">
    <property type="entry name" value="Amidase_domain"/>
</dbReference>
<dbReference type="EMBL" id="CAJOBO010005004">
    <property type="protein sequence ID" value="CAF4534783.1"/>
    <property type="molecule type" value="Genomic_DNA"/>
</dbReference>
<dbReference type="Proteomes" id="UP000663872">
    <property type="component" value="Unassembled WGS sequence"/>
</dbReference>
<evidence type="ECO:0000313" key="13">
    <source>
        <dbReference type="EMBL" id="CAF4645417.1"/>
    </source>
</evidence>
<dbReference type="GO" id="GO:0008745">
    <property type="term" value="F:N-acetylmuramoyl-L-alanine amidase activity"/>
    <property type="evidence" value="ECO:0007669"/>
    <property type="project" value="InterPro"/>
</dbReference>
<dbReference type="FunFam" id="3.40.80.10:FF:000001">
    <property type="entry name" value="Peptidoglycan recognition protein 1"/>
    <property type="match status" value="1"/>
</dbReference>
<evidence type="ECO:0000313" key="6">
    <source>
        <dbReference type="EMBL" id="CAF3104910.1"/>
    </source>
</evidence>
<evidence type="ECO:0000313" key="11">
    <source>
        <dbReference type="EMBL" id="CAF4534783.1"/>
    </source>
</evidence>
<dbReference type="Gene3D" id="3.40.80.10">
    <property type="entry name" value="Peptidoglycan recognition protein-like"/>
    <property type="match status" value="1"/>
</dbReference>
<feature type="signal peptide" evidence="3">
    <location>
        <begin position="1"/>
        <end position="18"/>
    </location>
</feature>
<dbReference type="Proteomes" id="UP000663848">
    <property type="component" value="Unassembled WGS sequence"/>
</dbReference>
<dbReference type="PANTHER" id="PTHR11022:SF75">
    <property type="entry name" value="PEPTIDOGLYCAN-RECOGNITION PROTEIN SB1-RELATED"/>
    <property type="match status" value="1"/>
</dbReference>
<dbReference type="Proteomes" id="UP000663862">
    <property type="component" value="Unassembled WGS sequence"/>
</dbReference>
<dbReference type="GO" id="GO:0009253">
    <property type="term" value="P:peptidoglycan catabolic process"/>
    <property type="evidence" value="ECO:0007669"/>
    <property type="project" value="InterPro"/>
</dbReference>
<dbReference type="EMBL" id="CAJOBQ010002118">
    <property type="protein sequence ID" value="CAF4540143.1"/>
    <property type="molecule type" value="Genomic_DNA"/>
</dbReference>
<dbReference type="OrthoDB" id="10001926at2759"/>
<gene>
    <name evidence="9" type="ORF">FME351_LOCUS26353</name>
    <name evidence="8" type="ORF">GRG538_LOCUS9913</name>
    <name evidence="11" type="ORF">HFQ381_LOCUS29957</name>
    <name evidence="7" type="ORF">LUA448_LOCUS14124</name>
    <name evidence="13" type="ORF">QYT958_LOCUS14437</name>
    <name evidence="6" type="ORF">TIS948_LOCUS7149</name>
    <name evidence="12" type="ORF">TSG867_LOCUS23913</name>
    <name evidence="10" type="ORF">UJA718_LOCUS3536</name>
</gene>
<dbReference type="InterPro" id="IPR015510">
    <property type="entry name" value="PGRP"/>
</dbReference>
<proteinExistence type="inferred from homology"/>
<accession>A0A819YEU0</accession>
<keyword evidence="3" id="KW-0732">Signal</keyword>
<dbReference type="SUPFAM" id="SSF55846">
    <property type="entry name" value="N-acetylmuramoyl-L-alanine amidase-like"/>
    <property type="match status" value="1"/>
</dbReference>
<organism evidence="10 14">
    <name type="scientific">Rotaria socialis</name>
    <dbReference type="NCBI Taxonomy" id="392032"/>
    <lineage>
        <taxon>Eukaryota</taxon>
        <taxon>Metazoa</taxon>
        <taxon>Spiralia</taxon>
        <taxon>Gnathifera</taxon>
        <taxon>Rotifera</taxon>
        <taxon>Eurotatoria</taxon>
        <taxon>Bdelloidea</taxon>
        <taxon>Philodinida</taxon>
        <taxon>Philodinidae</taxon>
        <taxon>Rotaria</taxon>
    </lineage>
</organism>
<evidence type="ECO:0000313" key="8">
    <source>
        <dbReference type="EMBL" id="CAF3399919.1"/>
    </source>
</evidence>
<dbReference type="Proteomes" id="UP000663825">
    <property type="component" value="Unassembled WGS sequence"/>
</dbReference>
<dbReference type="SMART" id="SM00644">
    <property type="entry name" value="Ami_2"/>
    <property type="match status" value="1"/>
</dbReference>
<dbReference type="AlphaFoldDB" id="A0A819YEU0"/>
<feature type="chain" id="PRO_5036416026" description="Peptidoglycan-recognition protein" evidence="3">
    <location>
        <begin position="19"/>
        <end position="234"/>
    </location>
</feature>
<comment type="caution">
    <text evidence="10">The sequence shown here is derived from an EMBL/GenBank/DDBJ whole genome shotgun (WGS) entry which is preliminary data.</text>
</comment>
<dbReference type="EMBL" id="CAJNYT010001207">
    <property type="protein sequence ID" value="CAF3399919.1"/>
    <property type="molecule type" value="Genomic_DNA"/>
</dbReference>
<evidence type="ECO:0000256" key="2">
    <source>
        <dbReference type="ARBA" id="ARBA00022859"/>
    </source>
</evidence>
<dbReference type="GO" id="GO:0008270">
    <property type="term" value="F:zinc ion binding"/>
    <property type="evidence" value="ECO:0007669"/>
    <property type="project" value="InterPro"/>
</dbReference>
<dbReference type="EMBL" id="CAJNYU010003531">
    <property type="protein sequence ID" value="CAF3680679.1"/>
    <property type="molecule type" value="Genomic_DNA"/>
</dbReference>
<keyword evidence="14" id="KW-1185">Reference proteome</keyword>
<dbReference type="InterPro" id="IPR006619">
    <property type="entry name" value="PGRP_domain_met/bac"/>
</dbReference>
<evidence type="ECO:0000256" key="3">
    <source>
        <dbReference type="SAM" id="SignalP"/>
    </source>
</evidence>